<dbReference type="Proteomes" id="UP000054893">
    <property type="component" value="Unassembled WGS sequence"/>
</dbReference>
<accession>A0A158G1P6</accession>
<proteinExistence type="predicted"/>
<evidence type="ECO:0000313" key="2">
    <source>
        <dbReference type="Proteomes" id="UP000054893"/>
    </source>
</evidence>
<evidence type="ECO:0000313" key="1">
    <source>
        <dbReference type="EMBL" id="SAL25942.1"/>
    </source>
</evidence>
<gene>
    <name evidence="1" type="ORF">AWB64_02115</name>
</gene>
<sequence>MQRGGLIIELRLLLSADASRSNLGKCYDK</sequence>
<organism evidence="1 2">
    <name type="scientific">Caballeronia sordidicola</name>
    <name type="common">Burkholderia sordidicola</name>
    <dbReference type="NCBI Taxonomy" id="196367"/>
    <lineage>
        <taxon>Bacteria</taxon>
        <taxon>Pseudomonadati</taxon>
        <taxon>Pseudomonadota</taxon>
        <taxon>Betaproteobacteria</taxon>
        <taxon>Burkholderiales</taxon>
        <taxon>Burkholderiaceae</taxon>
        <taxon>Caballeronia</taxon>
    </lineage>
</organism>
<dbReference type="EMBL" id="FCOC02000004">
    <property type="protein sequence ID" value="SAL25942.1"/>
    <property type="molecule type" value="Genomic_DNA"/>
</dbReference>
<name>A0A158G1P6_CABSO</name>
<reference evidence="1 2" key="1">
    <citation type="submission" date="2016-01" db="EMBL/GenBank/DDBJ databases">
        <authorList>
            <person name="Oliw E.H."/>
        </authorList>
    </citation>
    <scope>NUCLEOTIDE SEQUENCE [LARGE SCALE GENOMIC DNA]</scope>
    <source>
        <strain evidence="1">LMG 22029</strain>
    </source>
</reference>
<protein>
    <submittedName>
        <fullName evidence="1">Uncharacterized protein</fullName>
    </submittedName>
</protein>
<dbReference type="AlphaFoldDB" id="A0A158G1P6"/>